<keyword evidence="7 8" id="KW-0472">Membrane</keyword>
<dbReference type="InterPro" id="IPR007272">
    <property type="entry name" value="Sulf_transp_TsuA/YedE"/>
</dbReference>
<name>S7RZ53_GLOTA</name>
<keyword evidence="2" id="KW-0813">Transport</keyword>
<evidence type="ECO:0000256" key="1">
    <source>
        <dbReference type="ARBA" id="ARBA00004429"/>
    </source>
</evidence>
<dbReference type="GO" id="GO:0005886">
    <property type="term" value="C:plasma membrane"/>
    <property type="evidence" value="ECO:0007669"/>
    <property type="project" value="UniProtKB-SubCell"/>
</dbReference>
<dbReference type="PANTHER" id="PTHR30574:SF1">
    <property type="entry name" value="SULPHUR TRANSPORT DOMAIN-CONTAINING PROTEIN"/>
    <property type="match status" value="1"/>
</dbReference>
<accession>S7RZ53</accession>
<evidence type="ECO:0000256" key="4">
    <source>
        <dbReference type="ARBA" id="ARBA00022519"/>
    </source>
</evidence>
<dbReference type="Pfam" id="PF20398">
    <property type="entry name" value="DUF6691"/>
    <property type="match status" value="1"/>
</dbReference>
<evidence type="ECO:0000313" key="9">
    <source>
        <dbReference type="EMBL" id="EPQ58724.1"/>
    </source>
</evidence>
<keyword evidence="4" id="KW-0997">Cell inner membrane</keyword>
<keyword evidence="6 8" id="KW-1133">Transmembrane helix</keyword>
<dbReference type="RefSeq" id="XP_007863827.1">
    <property type="nucleotide sequence ID" value="XM_007865636.1"/>
</dbReference>
<dbReference type="KEGG" id="gtr:GLOTRDRAFT_126802"/>
<dbReference type="OMA" id="CYTPVYP"/>
<keyword evidence="10" id="KW-1185">Reference proteome</keyword>
<dbReference type="OrthoDB" id="10254418at2759"/>
<dbReference type="PANTHER" id="PTHR30574">
    <property type="entry name" value="INNER MEMBRANE PROTEIN YEDE"/>
    <property type="match status" value="1"/>
</dbReference>
<dbReference type="Proteomes" id="UP000030669">
    <property type="component" value="Unassembled WGS sequence"/>
</dbReference>
<feature type="transmembrane region" description="Helical" evidence="8">
    <location>
        <begin position="49"/>
        <end position="66"/>
    </location>
</feature>
<dbReference type="GeneID" id="19301440"/>
<evidence type="ECO:0000256" key="2">
    <source>
        <dbReference type="ARBA" id="ARBA00022448"/>
    </source>
</evidence>
<evidence type="ECO:0000256" key="6">
    <source>
        <dbReference type="ARBA" id="ARBA00022989"/>
    </source>
</evidence>
<evidence type="ECO:0000256" key="3">
    <source>
        <dbReference type="ARBA" id="ARBA00022475"/>
    </source>
</evidence>
<comment type="subcellular location">
    <subcellularLocation>
        <location evidence="1">Cell inner membrane</location>
        <topology evidence="1">Multi-pass membrane protein</topology>
    </subcellularLocation>
</comment>
<dbReference type="HOGENOM" id="CLU_037802_1_0_1"/>
<protein>
    <submittedName>
        <fullName evidence="9">Uncharacterized protein</fullName>
    </submittedName>
</protein>
<dbReference type="eggNOG" id="ENOG502S27S">
    <property type="taxonomic scope" value="Eukaryota"/>
</dbReference>
<evidence type="ECO:0000256" key="5">
    <source>
        <dbReference type="ARBA" id="ARBA00022692"/>
    </source>
</evidence>
<keyword evidence="5 8" id="KW-0812">Transmembrane</keyword>
<gene>
    <name evidence="9" type="ORF">GLOTRDRAFT_126802</name>
</gene>
<feature type="transmembrane region" description="Helical" evidence="8">
    <location>
        <begin position="115"/>
        <end position="134"/>
    </location>
</feature>
<proteinExistence type="predicted"/>
<keyword evidence="3" id="KW-1003">Cell membrane</keyword>
<dbReference type="AlphaFoldDB" id="S7RZ53"/>
<evidence type="ECO:0000313" key="10">
    <source>
        <dbReference type="Proteomes" id="UP000030669"/>
    </source>
</evidence>
<evidence type="ECO:0000256" key="8">
    <source>
        <dbReference type="SAM" id="Phobius"/>
    </source>
</evidence>
<dbReference type="InterPro" id="IPR046513">
    <property type="entry name" value="DUF6691"/>
</dbReference>
<feature type="transmembrane region" description="Helical" evidence="8">
    <location>
        <begin position="78"/>
        <end position="95"/>
    </location>
</feature>
<dbReference type="Pfam" id="PF04143">
    <property type="entry name" value="Sulf_transp"/>
    <property type="match status" value="1"/>
</dbReference>
<sequence>MNQVHSTPLQSLLGGFGISLSVHGLLVLNGNVLGISGFLHRAARGGNEALAGVLGLVLGGLIVGAIEGKGPTTFDNNLPRIITSGLLVGMGAKLANGCTSGHMICGISRFSLRSLAATVTFSATGILTALLLHAKSLPSQGSMDWTLSPLAKPLIALQTLPLAIQAALYFHAPQLVPEGEGEGMHRKSATSRLLVFLTSSLDFALALRVSNLTEPLKVIGFLVLPFDRSFDPSLAFLTLGALPLTTLLYRYGRGEHPRLGGPWSVPKSGKVDGRLLFGAAIFGIGWGMEGLCPGPGLVNLGRALSTGQNVVPMAAWISSVIAGGLLY</sequence>
<dbReference type="EMBL" id="KB469298">
    <property type="protein sequence ID" value="EPQ58724.1"/>
    <property type="molecule type" value="Genomic_DNA"/>
</dbReference>
<evidence type="ECO:0000256" key="7">
    <source>
        <dbReference type="ARBA" id="ARBA00023136"/>
    </source>
</evidence>
<organism evidence="9 10">
    <name type="scientific">Gloeophyllum trabeum (strain ATCC 11539 / FP-39264 / Madison 617)</name>
    <name type="common">Brown rot fungus</name>
    <dbReference type="NCBI Taxonomy" id="670483"/>
    <lineage>
        <taxon>Eukaryota</taxon>
        <taxon>Fungi</taxon>
        <taxon>Dikarya</taxon>
        <taxon>Basidiomycota</taxon>
        <taxon>Agaricomycotina</taxon>
        <taxon>Agaricomycetes</taxon>
        <taxon>Gloeophyllales</taxon>
        <taxon>Gloeophyllaceae</taxon>
        <taxon>Gloeophyllum</taxon>
    </lineage>
</organism>
<feature type="transmembrane region" description="Helical" evidence="8">
    <location>
        <begin position="12"/>
        <end position="37"/>
    </location>
</feature>
<reference evidence="9 10" key="1">
    <citation type="journal article" date="2012" name="Science">
        <title>The Paleozoic origin of enzymatic lignin decomposition reconstructed from 31 fungal genomes.</title>
        <authorList>
            <person name="Floudas D."/>
            <person name="Binder M."/>
            <person name="Riley R."/>
            <person name="Barry K."/>
            <person name="Blanchette R.A."/>
            <person name="Henrissat B."/>
            <person name="Martinez A.T."/>
            <person name="Otillar R."/>
            <person name="Spatafora J.W."/>
            <person name="Yadav J.S."/>
            <person name="Aerts A."/>
            <person name="Benoit I."/>
            <person name="Boyd A."/>
            <person name="Carlson A."/>
            <person name="Copeland A."/>
            <person name="Coutinho P.M."/>
            <person name="de Vries R.P."/>
            <person name="Ferreira P."/>
            <person name="Findley K."/>
            <person name="Foster B."/>
            <person name="Gaskell J."/>
            <person name="Glotzer D."/>
            <person name="Gorecki P."/>
            <person name="Heitman J."/>
            <person name="Hesse C."/>
            <person name="Hori C."/>
            <person name="Igarashi K."/>
            <person name="Jurgens J.A."/>
            <person name="Kallen N."/>
            <person name="Kersten P."/>
            <person name="Kohler A."/>
            <person name="Kuees U."/>
            <person name="Kumar T.K.A."/>
            <person name="Kuo A."/>
            <person name="LaButti K."/>
            <person name="Larrondo L.F."/>
            <person name="Lindquist E."/>
            <person name="Ling A."/>
            <person name="Lombard V."/>
            <person name="Lucas S."/>
            <person name="Lundell T."/>
            <person name="Martin R."/>
            <person name="McLaughlin D.J."/>
            <person name="Morgenstern I."/>
            <person name="Morin E."/>
            <person name="Murat C."/>
            <person name="Nagy L.G."/>
            <person name="Nolan M."/>
            <person name="Ohm R.A."/>
            <person name="Patyshakuliyeva A."/>
            <person name="Rokas A."/>
            <person name="Ruiz-Duenas F.J."/>
            <person name="Sabat G."/>
            <person name="Salamov A."/>
            <person name="Samejima M."/>
            <person name="Schmutz J."/>
            <person name="Slot J.C."/>
            <person name="St John F."/>
            <person name="Stenlid J."/>
            <person name="Sun H."/>
            <person name="Sun S."/>
            <person name="Syed K."/>
            <person name="Tsang A."/>
            <person name="Wiebenga A."/>
            <person name="Young D."/>
            <person name="Pisabarro A."/>
            <person name="Eastwood D.C."/>
            <person name="Martin F."/>
            <person name="Cullen D."/>
            <person name="Grigoriev I.V."/>
            <person name="Hibbett D.S."/>
        </authorList>
    </citation>
    <scope>NUCLEOTIDE SEQUENCE [LARGE SCALE GENOMIC DNA]</scope>
    <source>
        <strain evidence="9 10">ATCC 11539</strain>
    </source>
</reference>